<organism evidence="3 4">
    <name type="scientific">Dokdonia pacifica</name>
    <dbReference type="NCBI Taxonomy" id="1627892"/>
    <lineage>
        <taxon>Bacteria</taxon>
        <taxon>Pseudomonadati</taxon>
        <taxon>Bacteroidota</taxon>
        <taxon>Flavobacteriia</taxon>
        <taxon>Flavobacteriales</taxon>
        <taxon>Flavobacteriaceae</taxon>
        <taxon>Dokdonia</taxon>
    </lineage>
</organism>
<dbReference type="InterPro" id="IPR019734">
    <property type="entry name" value="TPR_rpt"/>
</dbReference>
<feature type="repeat" description="TPR" evidence="1">
    <location>
        <begin position="278"/>
        <end position="311"/>
    </location>
</feature>
<dbReference type="Pfam" id="PF12895">
    <property type="entry name" value="ANAPC3"/>
    <property type="match status" value="1"/>
</dbReference>
<proteinExistence type="predicted"/>
<protein>
    <submittedName>
        <fullName evidence="3">TolA-binding protein</fullName>
    </submittedName>
</protein>
<keyword evidence="1" id="KW-0802">TPR repeat</keyword>
<dbReference type="Proteomes" id="UP000198379">
    <property type="component" value="Unassembled WGS sequence"/>
</dbReference>
<dbReference type="Pfam" id="PF13181">
    <property type="entry name" value="TPR_8"/>
    <property type="match status" value="1"/>
</dbReference>
<evidence type="ECO:0000313" key="3">
    <source>
        <dbReference type="EMBL" id="SNR82277.1"/>
    </source>
</evidence>
<sequence>MQKFITVFTAFLLYTSILSAQQTAIYTDDLVKYNKALSLYNSQQYLAAQTLFEEVKHETDDTTVKGDCAYYIANAAVRLNQQGADNLMQAFVSEYPTSTKRNSAFLDVASFYFENGKYAYARKWYDRVDEGSLTGGARETFDFNNGYSYYKSKQYDQAKKFLNRVRDSQKYGSQAKYYLGFMAYEGDDYQEADELFDAVEDKEDYKEELAYFKADLNFKLGKFDQAIAEGKSQLPTANPKERSELNKIIGESYFNQEKYTEALPYLKEYKGKRGRWNNTDYYQLGYTYYKQGDYENAINEFNKIVDGKNSVAQNAYYHLAESYLKTDKKQQALNAFKNASEMDFDEKIKEDSGLNYAKLSYEIGNAYQTVPQVIANYIKDFPKTPAKEELEILLIDSYITSKNYKEALVLLEKNNSFENKVALQKVAFYRGVELYNEGNYLESQEMFKKSLKEPRDEQFVARATYWNAECDYVLGNHKEAVIGYKQYAQNSNAASTPEYNDLNYNIAYAYFSDKDYENAASYFEKFTTENTEDRVRRNDAYLRLGDSRFISSKYWPALEAYNKAIEINAADRDYATFQKSMSYGFVNRNADKINGLKNFTQSFPKSSYRDDALYELGNVYVSQNNNDEAIAAYDQLVRDVPGSSYVSRALLKKALIYDNNNQSDQALTILRKVAGDYPGTPEALQAVTTAKLIYIDLGRVNEYGQWVSTLDFIDVEDAELDDAAYASAEKQYLENNTTQATRLLDEYVESYPNGQHALKAHFYLGQLAFAKADYPTTIPHYQFVIAKERSEFTEQALARLGQVFLTQRSYADAIPVLERLEIEADFPQNIIFAQSNLMKSYYELENYTDAVTYAEKVLTNAKIDNAVKSDAQVIIARSSIKTGDEDRAKTAYATVQGIATGALAAEALYYDAYFKHKANDFKGSNTTVQELARDYSGYKEFGAKGLVLMAKNFYALEDAYQATYILESVITNFSEYSDIVKEAEEQLALIKTNEAKTNSSVEEGGN</sequence>
<dbReference type="PANTHER" id="PTHR12558">
    <property type="entry name" value="CELL DIVISION CYCLE 16,23,27"/>
    <property type="match status" value="1"/>
</dbReference>
<dbReference type="EMBL" id="FZNY01000003">
    <property type="protein sequence ID" value="SNR82277.1"/>
    <property type="molecule type" value="Genomic_DNA"/>
</dbReference>
<feature type="chain" id="PRO_5013303130" evidence="2">
    <location>
        <begin position="21"/>
        <end position="1006"/>
    </location>
</feature>
<name>A0A238ZG09_9FLAO</name>
<dbReference type="Gene3D" id="1.25.40.10">
    <property type="entry name" value="Tetratricopeptide repeat domain"/>
    <property type="match status" value="7"/>
</dbReference>
<accession>A0A238ZG09</accession>
<dbReference type="SMART" id="SM00028">
    <property type="entry name" value="TPR"/>
    <property type="match status" value="10"/>
</dbReference>
<gene>
    <name evidence="3" type="ORF">SAMN06265376_103201</name>
</gene>
<dbReference type="SUPFAM" id="SSF81901">
    <property type="entry name" value="HCP-like"/>
    <property type="match status" value="1"/>
</dbReference>
<dbReference type="PROSITE" id="PS50005">
    <property type="entry name" value="TPR"/>
    <property type="match status" value="4"/>
</dbReference>
<feature type="repeat" description="TPR" evidence="1">
    <location>
        <begin position="538"/>
        <end position="571"/>
    </location>
</feature>
<dbReference type="Pfam" id="PF13174">
    <property type="entry name" value="TPR_6"/>
    <property type="match status" value="2"/>
</dbReference>
<feature type="repeat" description="TPR" evidence="1">
    <location>
        <begin position="610"/>
        <end position="643"/>
    </location>
</feature>
<dbReference type="OrthoDB" id="9814448at2"/>
<keyword evidence="2" id="KW-0732">Signal</keyword>
<dbReference type="RefSeq" id="WP_089371528.1">
    <property type="nucleotide sequence ID" value="NZ_BMEP01000001.1"/>
</dbReference>
<reference evidence="3 4" key="1">
    <citation type="submission" date="2017-06" db="EMBL/GenBank/DDBJ databases">
        <authorList>
            <person name="Kim H.J."/>
            <person name="Triplett B.A."/>
        </authorList>
    </citation>
    <scope>NUCLEOTIDE SEQUENCE [LARGE SCALE GENOMIC DNA]</scope>
    <source>
        <strain evidence="3 4">DSM 25597</strain>
    </source>
</reference>
<dbReference type="AlphaFoldDB" id="A0A238ZG09"/>
<dbReference type="PANTHER" id="PTHR12558:SF13">
    <property type="entry name" value="CELL DIVISION CYCLE PROTEIN 27 HOMOLOG"/>
    <property type="match status" value="1"/>
</dbReference>
<feature type="repeat" description="TPR" evidence="1">
    <location>
        <begin position="313"/>
        <end position="346"/>
    </location>
</feature>
<evidence type="ECO:0000313" key="4">
    <source>
        <dbReference type="Proteomes" id="UP000198379"/>
    </source>
</evidence>
<feature type="signal peptide" evidence="2">
    <location>
        <begin position="1"/>
        <end position="20"/>
    </location>
</feature>
<dbReference type="SUPFAM" id="SSF48452">
    <property type="entry name" value="TPR-like"/>
    <property type="match status" value="3"/>
</dbReference>
<dbReference type="InterPro" id="IPR011990">
    <property type="entry name" value="TPR-like_helical_dom_sf"/>
</dbReference>
<evidence type="ECO:0000256" key="2">
    <source>
        <dbReference type="SAM" id="SignalP"/>
    </source>
</evidence>
<dbReference type="Pfam" id="PF13432">
    <property type="entry name" value="TPR_16"/>
    <property type="match status" value="1"/>
</dbReference>
<keyword evidence="4" id="KW-1185">Reference proteome</keyword>
<evidence type="ECO:0000256" key="1">
    <source>
        <dbReference type="PROSITE-ProRule" id="PRU00339"/>
    </source>
</evidence>